<evidence type="ECO:0000313" key="2">
    <source>
        <dbReference type="RefSeq" id="XP_016496801.1"/>
    </source>
</evidence>
<name>A0A1S4C6U7_TOBAC</name>
<dbReference type="PANTHER" id="PTHR11439">
    <property type="entry name" value="GAG-POL-RELATED RETROTRANSPOSON"/>
    <property type="match status" value="1"/>
</dbReference>
<dbReference type="AlphaFoldDB" id="A0A1S4C6U7"/>
<protein>
    <submittedName>
        <fullName evidence="2">Uncharacterized mitochondrial protein AtMg00810-like</fullName>
    </submittedName>
</protein>
<reference evidence="2" key="1">
    <citation type="submission" date="2025-08" db="UniProtKB">
        <authorList>
            <consortium name="RefSeq"/>
        </authorList>
    </citation>
    <scope>IDENTIFICATION</scope>
</reference>
<evidence type="ECO:0000259" key="1">
    <source>
        <dbReference type="Pfam" id="PF07727"/>
    </source>
</evidence>
<proteinExistence type="predicted"/>
<dbReference type="PANTHER" id="PTHR11439:SF455">
    <property type="entry name" value="RLK (RECEPTOR-LIKE PROTEIN KINASE) 8, PUTATIVE-RELATED"/>
    <property type="match status" value="1"/>
</dbReference>
<dbReference type="PaxDb" id="4097-A0A1S4C6U7"/>
<organism evidence="2">
    <name type="scientific">Nicotiana tabacum</name>
    <name type="common">Common tobacco</name>
    <dbReference type="NCBI Taxonomy" id="4097"/>
    <lineage>
        <taxon>Eukaryota</taxon>
        <taxon>Viridiplantae</taxon>
        <taxon>Streptophyta</taxon>
        <taxon>Embryophyta</taxon>
        <taxon>Tracheophyta</taxon>
        <taxon>Spermatophyta</taxon>
        <taxon>Magnoliopsida</taxon>
        <taxon>eudicotyledons</taxon>
        <taxon>Gunneridae</taxon>
        <taxon>Pentapetalae</taxon>
        <taxon>asterids</taxon>
        <taxon>lamiids</taxon>
        <taxon>Solanales</taxon>
        <taxon>Solanaceae</taxon>
        <taxon>Nicotianoideae</taxon>
        <taxon>Nicotianeae</taxon>
        <taxon>Nicotiana</taxon>
    </lineage>
</organism>
<dbReference type="OrthoDB" id="1304232at2759"/>
<feature type="domain" description="Reverse transcriptase Ty1/copia-type" evidence="1">
    <location>
        <begin position="9"/>
        <end position="89"/>
    </location>
</feature>
<dbReference type="KEGG" id="nta:107815698"/>
<dbReference type="SUPFAM" id="SSF56672">
    <property type="entry name" value="DNA/RNA polymerases"/>
    <property type="match status" value="1"/>
</dbReference>
<dbReference type="Pfam" id="PF07727">
    <property type="entry name" value="RVT_2"/>
    <property type="match status" value="1"/>
</dbReference>
<gene>
    <name evidence="2" type="primary">LOC107815698</name>
</gene>
<dbReference type="InterPro" id="IPR043502">
    <property type="entry name" value="DNA/RNA_pol_sf"/>
</dbReference>
<dbReference type="STRING" id="4097.A0A1S4C6U7"/>
<dbReference type="InterPro" id="IPR013103">
    <property type="entry name" value="RVT_2"/>
</dbReference>
<accession>A0A1S4C6U7</accession>
<sequence length="287" mass="31741">MRDPGFVLFLLLYVDDIILTGSSSTKILQVNKVLAARFSLIDLTALTYFLGVEVCRTTTGLYLSQKKYITDLLLRFNMLNAKGVTTPLAASVILKLADGYAPIDQKQYHQLGGALQYLSITRPGIAFAVNRLLQFMHHPTHLLWQAAKHVLCYLKATSTLSLYLAPRAPFDLITYSDFDWGGNPDVRCSTGAYVVFLGGSPISWSSKKQRTVARSSTEVEYMAIANAAAETNWIVRDKILVVHHVPSESQLADSLTKVVSTTVFLRHRSKIGVVESQPILPGHNKAT</sequence>
<dbReference type="RefSeq" id="XP_016496801.1">
    <property type="nucleotide sequence ID" value="XM_016641315.1"/>
</dbReference>
<dbReference type="CDD" id="cd09272">
    <property type="entry name" value="RNase_HI_RT_Ty1"/>
    <property type="match status" value="1"/>
</dbReference>